<evidence type="ECO:0000313" key="4">
    <source>
        <dbReference type="EMBL" id="KAK4149179.1"/>
    </source>
</evidence>
<dbReference type="InterPro" id="IPR001229">
    <property type="entry name" value="Jacalin-like_lectin_dom"/>
</dbReference>
<protein>
    <recommendedName>
        <fullName evidence="3">Jacalin-type lectin domain-containing protein</fullName>
    </recommendedName>
</protein>
<evidence type="ECO:0000313" key="5">
    <source>
        <dbReference type="Proteomes" id="UP001302745"/>
    </source>
</evidence>
<keyword evidence="1" id="KW-0812">Transmembrane</keyword>
<accession>A0AAN6VDQ5</accession>
<feature type="transmembrane region" description="Helical" evidence="1">
    <location>
        <begin position="38"/>
        <end position="56"/>
    </location>
</feature>
<reference evidence="4" key="1">
    <citation type="journal article" date="2023" name="Mol. Phylogenet. Evol.">
        <title>Genome-scale phylogeny and comparative genomics of the fungal order Sordariales.</title>
        <authorList>
            <person name="Hensen N."/>
            <person name="Bonometti L."/>
            <person name="Westerberg I."/>
            <person name="Brannstrom I.O."/>
            <person name="Guillou S."/>
            <person name="Cros-Aarteil S."/>
            <person name="Calhoun S."/>
            <person name="Haridas S."/>
            <person name="Kuo A."/>
            <person name="Mondo S."/>
            <person name="Pangilinan J."/>
            <person name="Riley R."/>
            <person name="LaButti K."/>
            <person name="Andreopoulos B."/>
            <person name="Lipzen A."/>
            <person name="Chen C."/>
            <person name="Yan M."/>
            <person name="Daum C."/>
            <person name="Ng V."/>
            <person name="Clum A."/>
            <person name="Steindorff A."/>
            <person name="Ohm R.A."/>
            <person name="Martin F."/>
            <person name="Silar P."/>
            <person name="Natvig D.O."/>
            <person name="Lalanne C."/>
            <person name="Gautier V."/>
            <person name="Ament-Velasquez S.L."/>
            <person name="Kruys A."/>
            <person name="Hutchinson M.I."/>
            <person name="Powell A.J."/>
            <person name="Barry K."/>
            <person name="Miller A.N."/>
            <person name="Grigoriev I.V."/>
            <person name="Debuchy R."/>
            <person name="Gladieux P."/>
            <person name="Hiltunen Thoren M."/>
            <person name="Johannesson H."/>
        </authorList>
    </citation>
    <scope>NUCLEOTIDE SEQUENCE</scope>
    <source>
        <strain evidence="4">CBS 538.74</strain>
    </source>
</reference>
<dbReference type="AlphaFoldDB" id="A0AAN6VDQ5"/>
<organism evidence="4 5">
    <name type="scientific">Chaetomidium leptoderma</name>
    <dbReference type="NCBI Taxonomy" id="669021"/>
    <lineage>
        <taxon>Eukaryota</taxon>
        <taxon>Fungi</taxon>
        <taxon>Dikarya</taxon>
        <taxon>Ascomycota</taxon>
        <taxon>Pezizomycotina</taxon>
        <taxon>Sordariomycetes</taxon>
        <taxon>Sordariomycetidae</taxon>
        <taxon>Sordariales</taxon>
        <taxon>Chaetomiaceae</taxon>
        <taxon>Chaetomidium</taxon>
    </lineage>
</organism>
<proteinExistence type="predicted"/>
<dbReference type="SUPFAM" id="SSF51101">
    <property type="entry name" value="Mannose-binding lectins"/>
    <property type="match status" value="1"/>
</dbReference>
<dbReference type="InterPro" id="IPR036404">
    <property type="entry name" value="Jacalin-like_lectin_dom_sf"/>
</dbReference>
<keyword evidence="1" id="KW-0472">Membrane</keyword>
<feature type="transmembrane region" description="Helical" evidence="1">
    <location>
        <begin position="63"/>
        <end position="82"/>
    </location>
</feature>
<evidence type="ECO:0000256" key="1">
    <source>
        <dbReference type="SAM" id="Phobius"/>
    </source>
</evidence>
<comment type="caution">
    <text evidence="4">The sequence shown here is derived from an EMBL/GenBank/DDBJ whole genome shotgun (WGS) entry which is preliminary data.</text>
</comment>
<keyword evidence="2" id="KW-0732">Signal</keyword>
<gene>
    <name evidence="4" type="ORF">C8A00DRAFT_19101</name>
</gene>
<reference evidence="4" key="2">
    <citation type="submission" date="2023-05" db="EMBL/GenBank/DDBJ databases">
        <authorList>
            <consortium name="Lawrence Berkeley National Laboratory"/>
            <person name="Steindorff A."/>
            <person name="Hensen N."/>
            <person name="Bonometti L."/>
            <person name="Westerberg I."/>
            <person name="Brannstrom I.O."/>
            <person name="Guillou S."/>
            <person name="Cros-Aarteil S."/>
            <person name="Calhoun S."/>
            <person name="Haridas S."/>
            <person name="Kuo A."/>
            <person name="Mondo S."/>
            <person name="Pangilinan J."/>
            <person name="Riley R."/>
            <person name="Labutti K."/>
            <person name="Andreopoulos B."/>
            <person name="Lipzen A."/>
            <person name="Chen C."/>
            <person name="Yanf M."/>
            <person name="Daum C."/>
            <person name="Ng V."/>
            <person name="Clum A."/>
            <person name="Ohm R."/>
            <person name="Martin F."/>
            <person name="Silar P."/>
            <person name="Natvig D."/>
            <person name="Lalanne C."/>
            <person name="Gautier V."/>
            <person name="Ament-Velasquez S.L."/>
            <person name="Kruys A."/>
            <person name="Hutchinson M.I."/>
            <person name="Powell A.J."/>
            <person name="Barry K."/>
            <person name="Miller A.N."/>
            <person name="Grigoriev I.V."/>
            <person name="Debuchy R."/>
            <person name="Gladieux P."/>
            <person name="Thoren M.H."/>
            <person name="Johannesson H."/>
        </authorList>
    </citation>
    <scope>NUCLEOTIDE SEQUENCE</scope>
    <source>
        <strain evidence="4">CBS 538.74</strain>
    </source>
</reference>
<dbReference type="PROSITE" id="PS51752">
    <property type="entry name" value="JACALIN_LECTIN"/>
    <property type="match status" value="1"/>
</dbReference>
<dbReference type="Gene3D" id="2.170.15.10">
    <property type="entry name" value="Proaerolysin, chain A, domain 3"/>
    <property type="match status" value="1"/>
</dbReference>
<sequence>MALFATLVAFFGFLAGIAPAHAALGAAPSAAPSLSSVAAALAGPFVALSAALSLAGGSHRLRLLAPPSAVSTAVLVALVGSADGAQWSPDLCVRPTTIGASVGGSDFTILGAAGSSVQKLRVYRNNGKEGYLRGLVALFSDGSEQRAGVRKDQFSEMTFSDGEVITGMTLWAGSSRVGRVDITTNMRSWGYGVDSTAKLSSKAVNVGSGVLVGFQGRAGDDLDSLGAVFLKSVSTSVVDNIVFEKAGANDGLRLVTLKEGTAVWNGTDYSWNFSGSESRDISTSFSTGGSIGLSLGTTFKASVPKILESGINAGWTYGSTLGYTKNSASSSGLTWSATVALSAEKPAVSCSAMVWEGRLNVRWSGIQTVVADGATVSFPTSGTLTHVAYGKVEARCGPLSPPTLSPRAAKTARHWAA</sequence>
<feature type="domain" description="Jacalin-type lectin" evidence="3">
    <location>
        <begin position="92"/>
        <end position="231"/>
    </location>
</feature>
<dbReference type="Gene3D" id="2.100.10.30">
    <property type="entry name" value="Jacalin-like lectin domain"/>
    <property type="match status" value="1"/>
</dbReference>
<feature type="chain" id="PRO_5042911608" description="Jacalin-type lectin domain-containing protein" evidence="2">
    <location>
        <begin position="23"/>
        <end position="417"/>
    </location>
</feature>
<dbReference type="Proteomes" id="UP001302745">
    <property type="component" value="Unassembled WGS sequence"/>
</dbReference>
<feature type="signal peptide" evidence="2">
    <location>
        <begin position="1"/>
        <end position="22"/>
    </location>
</feature>
<dbReference type="Pfam" id="PF01419">
    <property type="entry name" value="Jacalin"/>
    <property type="match status" value="1"/>
</dbReference>
<keyword evidence="1" id="KW-1133">Transmembrane helix</keyword>
<evidence type="ECO:0000256" key="2">
    <source>
        <dbReference type="SAM" id="SignalP"/>
    </source>
</evidence>
<evidence type="ECO:0000259" key="3">
    <source>
        <dbReference type="PROSITE" id="PS51752"/>
    </source>
</evidence>
<name>A0AAN6VDQ5_9PEZI</name>
<keyword evidence="5" id="KW-1185">Reference proteome</keyword>
<dbReference type="EMBL" id="MU857191">
    <property type="protein sequence ID" value="KAK4149179.1"/>
    <property type="molecule type" value="Genomic_DNA"/>
</dbReference>